<dbReference type="InterPro" id="IPR009057">
    <property type="entry name" value="Homeodomain-like_sf"/>
</dbReference>
<evidence type="ECO:0000256" key="1">
    <source>
        <dbReference type="ARBA" id="ARBA00023015"/>
    </source>
</evidence>
<dbReference type="Gene3D" id="1.10.10.60">
    <property type="entry name" value="Homeodomain-like"/>
    <property type="match status" value="1"/>
</dbReference>
<dbReference type="Proteomes" id="UP000791080">
    <property type="component" value="Unassembled WGS sequence"/>
</dbReference>
<keyword evidence="1" id="KW-0805">Transcription regulation</keyword>
<keyword evidence="2" id="KW-0238">DNA-binding</keyword>
<protein>
    <submittedName>
        <fullName evidence="6">Transcriptional regulator, TetR family</fullName>
    </submittedName>
</protein>
<comment type="caution">
    <text evidence="6">The sequence shown here is derived from an EMBL/GenBank/DDBJ whole genome shotgun (WGS) entry which is preliminary data.</text>
</comment>
<evidence type="ECO:0000256" key="2">
    <source>
        <dbReference type="ARBA" id="ARBA00023125"/>
    </source>
</evidence>
<reference evidence="6 7" key="1">
    <citation type="submission" date="2013-07" db="EMBL/GenBank/DDBJ databases">
        <authorList>
            <consortium name="DOE Joint Genome Institute"/>
            <person name="Reeve W."/>
            <person name="Huntemann M."/>
            <person name="Han J."/>
            <person name="Chen A."/>
            <person name="Kyrpides N."/>
            <person name="Mavromatis K."/>
            <person name="Markowitz V."/>
            <person name="Palaniappan K."/>
            <person name="Ivanova N."/>
            <person name="Schaumberg A."/>
            <person name="Pati A."/>
            <person name="Liolios K."/>
            <person name="Nordberg H.P."/>
            <person name="Cantor M.N."/>
            <person name="Hua S.X."/>
            <person name="Woyke T."/>
        </authorList>
    </citation>
    <scope>NUCLEOTIDE SEQUENCE [LARGE SCALE GENOMIC DNA]</scope>
    <source>
        <strain evidence="6 7">DSM 43889</strain>
    </source>
</reference>
<dbReference type="InterPro" id="IPR001647">
    <property type="entry name" value="HTH_TetR"/>
</dbReference>
<reference evidence="6 7" key="2">
    <citation type="submission" date="2022-06" db="EMBL/GenBank/DDBJ databases">
        <title>Genomic Encyclopedia of Type Strains, Phase I: the one thousand microbial genomes (KMG-I) project.</title>
        <authorList>
            <person name="Kyrpides N."/>
        </authorList>
    </citation>
    <scope>NUCLEOTIDE SEQUENCE [LARGE SCALE GENOMIC DNA]</scope>
    <source>
        <strain evidence="6 7">DSM 43889</strain>
    </source>
</reference>
<evidence type="ECO:0000313" key="6">
    <source>
        <dbReference type="EMBL" id="MCP2332431.1"/>
    </source>
</evidence>
<feature type="domain" description="HTH tetR-type" evidence="4">
    <location>
        <begin position="32"/>
        <end position="77"/>
    </location>
</feature>
<evidence type="ECO:0000256" key="3">
    <source>
        <dbReference type="ARBA" id="ARBA00023163"/>
    </source>
</evidence>
<dbReference type="InterPro" id="IPR004111">
    <property type="entry name" value="Repressor_TetR_C"/>
</dbReference>
<keyword evidence="3" id="KW-0804">Transcription</keyword>
<dbReference type="Pfam" id="PF02909">
    <property type="entry name" value="TetR_C_1"/>
    <property type="match status" value="1"/>
</dbReference>
<sequence length="243" mass="26581">MSNAVPGQPGALVWTLPEPPGRTTTTLSRAAIVRAAVAVADAEGAAAVTMRRVSSELGSSTPMSLYRYVGSKDGLVDLMIDAVYGEIPVPDEPVGDWRSELEPLCHRAWSVIRRHLWFGELVHLRPPFGPNALRYLDFRLAALEPLGLPARELTRITAALDGHLIGSALQLAEETRMRRSSGLADEAELRDSVRPYLSSVTAGGRYPAFSRWVGATTDNDLDDHVEWTLRCLLDGIQASLRRD</sequence>
<dbReference type="Gene3D" id="1.10.357.10">
    <property type="entry name" value="Tetracycline Repressor, domain 2"/>
    <property type="match status" value="1"/>
</dbReference>
<proteinExistence type="predicted"/>
<dbReference type="PANTHER" id="PTHR30055:SF151">
    <property type="entry name" value="TRANSCRIPTIONAL REGULATORY PROTEIN"/>
    <property type="match status" value="1"/>
</dbReference>
<dbReference type="SUPFAM" id="SSF48498">
    <property type="entry name" value="Tetracyclin repressor-like, C-terminal domain"/>
    <property type="match status" value="1"/>
</dbReference>
<keyword evidence="7" id="KW-1185">Reference proteome</keyword>
<evidence type="ECO:0000259" key="5">
    <source>
        <dbReference type="Pfam" id="PF02909"/>
    </source>
</evidence>
<dbReference type="RefSeq" id="WP_035273259.1">
    <property type="nucleotide sequence ID" value="NZ_AUBJ02000001.1"/>
</dbReference>
<feature type="domain" description="Tetracycline repressor TetR C-terminal" evidence="5">
    <location>
        <begin position="90"/>
        <end position="239"/>
    </location>
</feature>
<dbReference type="EMBL" id="AUBJ02000001">
    <property type="protein sequence ID" value="MCP2332431.1"/>
    <property type="molecule type" value="Genomic_DNA"/>
</dbReference>
<accession>A0ABT1JJU1</accession>
<evidence type="ECO:0000313" key="7">
    <source>
        <dbReference type="Proteomes" id="UP000791080"/>
    </source>
</evidence>
<organism evidence="6 7">
    <name type="scientific">Actinoalloteichus caeruleus DSM 43889</name>
    <dbReference type="NCBI Taxonomy" id="1120930"/>
    <lineage>
        <taxon>Bacteria</taxon>
        <taxon>Bacillati</taxon>
        <taxon>Actinomycetota</taxon>
        <taxon>Actinomycetes</taxon>
        <taxon>Pseudonocardiales</taxon>
        <taxon>Pseudonocardiaceae</taxon>
        <taxon>Actinoalloteichus</taxon>
        <taxon>Actinoalloteichus cyanogriseus</taxon>
    </lineage>
</organism>
<gene>
    <name evidence="6" type="ORF">G443_002701</name>
</gene>
<dbReference type="InterPro" id="IPR050109">
    <property type="entry name" value="HTH-type_TetR-like_transc_reg"/>
</dbReference>
<name>A0ABT1JJU1_ACTCY</name>
<dbReference type="InterPro" id="IPR036271">
    <property type="entry name" value="Tet_transcr_reg_TetR-rel_C_sf"/>
</dbReference>
<evidence type="ECO:0000259" key="4">
    <source>
        <dbReference type="Pfam" id="PF00440"/>
    </source>
</evidence>
<dbReference type="PANTHER" id="PTHR30055">
    <property type="entry name" value="HTH-TYPE TRANSCRIPTIONAL REGULATOR RUTR"/>
    <property type="match status" value="1"/>
</dbReference>
<dbReference type="Pfam" id="PF00440">
    <property type="entry name" value="TetR_N"/>
    <property type="match status" value="1"/>
</dbReference>
<dbReference type="SUPFAM" id="SSF46689">
    <property type="entry name" value="Homeodomain-like"/>
    <property type="match status" value="1"/>
</dbReference>